<evidence type="ECO:0000256" key="7">
    <source>
        <dbReference type="SAM" id="MobiDB-lite"/>
    </source>
</evidence>
<evidence type="ECO:0000313" key="10">
    <source>
        <dbReference type="EMBL" id="KAF8726731.1"/>
    </source>
</evidence>
<keyword evidence="6" id="KW-0539">Nucleus</keyword>
<evidence type="ECO:0000259" key="8">
    <source>
        <dbReference type="PROSITE" id="PS50090"/>
    </source>
</evidence>
<protein>
    <submittedName>
        <fullName evidence="10">Uncharacterized protein</fullName>
    </submittedName>
</protein>
<reference evidence="10" key="1">
    <citation type="submission" date="2020-07" db="EMBL/GenBank/DDBJ databases">
        <title>Genome sequence and genetic diversity analysis of an under-domesticated orphan crop, white fonio (Digitaria exilis).</title>
        <authorList>
            <person name="Bennetzen J.L."/>
            <person name="Chen S."/>
            <person name="Ma X."/>
            <person name="Wang X."/>
            <person name="Yssel A.E.J."/>
            <person name="Chaluvadi S.R."/>
            <person name="Johnson M."/>
            <person name="Gangashetty P."/>
            <person name="Hamidou F."/>
            <person name="Sanogo M.D."/>
            <person name="Zwaenepoel A."/>
            <person name="Wallace J."/>
            <person name="Van De Peer Y."/>
            <person name="Van Deynze A."/>
        </authorList>
    </citation>
    <scope>NUCLEOTIDE SEQUENCE</scope>
    <source>
        <tissue evidence="10">Leaves</tissue>
    </source>
</reference>
<name>A0A835KEF0_9POAL</name>
<comment type="subcellular location">
    <subcellularLocation>
        <location evidence="1">Nucleus</location>
    </subcellularLocation>
</comment>
<keyword evidence="5" id="KW-0804">Transcription</keyword>
<dbReference type="PROSITE" id="PS51294">
    <property type="entry name" value="HTH_MYB"/>
    <property type="match status" value="2"/>
</dbReference>
<keyword evidence="4" id="KW-0238">DNA-binding</keyword>
<evidence type="ECO:0000256" key="5">
    <source>
        <dbReference type="ARBA" id="ARBA00023163"/>
    </source>
</evidence>
<gene>
    <name evidence="10" type="ORF">HU200_019201</name>
</gene>
<dbReference type="PANTHER" id="PTHR45675:SF44">
    <property type="entry name" value="TRANSCRIPTION FACTOR MYB24"/>
    <property type="match status" value="1"/>
</dbReference>
<evidence type="ECO:0000256" key="6">
    <source>
        <dbReference type="ARBA" id="ARBA00023242"/>
    </source>
</evidence>
<feature type="compositionally biased region" description="Polar residues" evidence="7">
    <location>
        <begin position="141"/>
        <end position="163"/>
    </location>
</feature>
<organism evidence="10 11">
    <name type="scientific">Digitaria exilis</name>
    <dbReference type="NCBI Taxonomy" id="1010633"/>
    <lineage>
        <taxon>Eukaryota</taxon>
        <taxon>Viridiplantae</taxon>
        <taxon>Streptophyta</taxon>
        <taxon>Embryophyta</taxon>
        <taxon>Tracheophyta</taxon>
        <taxon>Spermatophyta</taxon>
        <taxon>Magnoliopsida</taxon>
        <taxon>Liliopsida</taxon>
        <taxon>Poales</taxon>
        <taxon>Poaceae</taxon>
        <taxon>PACMAD clade</taxon>
        <taxon>Panicoideae</taxon>
        <taxon>Panicodae</taxon>
        <taxon>Paniceae</taxon>
        <taxon>Anthephorinae</taxon>
        <taxon>Digitaria</taxon>
    </lineage>
</organism>
<proteinExistence type="predicted"/>
<keyword evidence="3" id="KW-0805">Transcription regulation</keyword>
<dbReference type="InterPro" id="IPR017930">
    <property type="entry name" value="Myb_dom"/>
</dbReference>
<dbReference type="InterPro" id="IPR001005">
    <property type="entry name" value="SANT/Myb"/>
</dbReference>
<dbReference type="GO" id="GO:0005634">
    <property type="term" value="C:nucleus"/>
    <property type="evidence" value="ECO:0007669"/>
    <property type="project" value="UniProtKB-SubCell"/>
</dbReference>
<dbReference type="Proteomes" id="UP000636709">
    <property type="component" value="Unassembled WGS sequence"/>
</dbReference>
<dbReference type="GO" id="GO:0043565">
    <property type="term" value="F:sequence-specific DNA binding"/>
    <property type="evidence" value="ECO:0007669"/>
    <property type="project" value="InterPro"/>
</dbReference>
<keyword evidence="2" id="KW-0677">Repeat</keyword>
<dbReference type="CDD" id="cd00167">
    <property type="entry name" value="SANT"/>
    <property type="match status" value="2"/>
</dbReference>
<dbReference type="PANTHER" id="PTHR45675">
    <property type="entry name" value="MYB TRANSCRIPTION FACTOR-RELATED-RELATED"/>
    <property type="match status" value="1"/>
</dbReference>
<feature type="domain" description="Myb-like" evidence="8">
    <location>
        <begin position="6"/>
        <end position="58"/>
    </location>
</feature>
<comment type="caution">
    <text evidence="10">The sequence shown here is derived from an EMBL/GenBank/DDBJ whole genome shotgun (WGS) entry which is preliminary data.</text>
</comment>
<evidence type="ECO:0000313" key="11">
    <source>
        <dbReference type="Proteomes" id="UP000636709"/>
    </source>
</evidence>
<evidence type="ECO:0000256" key="2">
    <source>
        <dbReference type="ARBA" id="ARBA00022737"/>
    </source>
</evidence>
<evidence type="ECO:0000259" key="9">
    <source>
        <dbReference type="PROSITE" id="PS51294"/>
    </source>
</evidence>
<evidence type="ECO:0000256" key="3">
    <source>
        <dbReference type="ARBA" id="ARBA00023015"/>
    </source>
</evidence>
<dbReference type="SMART" id="SM00717">
    <property type="entry name" value="SANT"/>
    <property type="match status" value="2"/>
</dbReference>
<feature type="domain" description="Myb-like" evidence="8">
    <location>
        <begin position="59"/>
        <end position="110"/>
    </location>
</feature>
<dbReference type="Pfam" id="PF00249">
    <property type="entry name" value="Myb_DNA-binding"/>
    <property type="match status" value="2"/>
</dbReference>
<dbReference type="SUPFAM" id="SSF46689">
    <property type="entry name" value="Homeodomain-like"/>
    <property type="match status" value="1"/>
</dbReference>
<dbReference type="EMBL" id="JACEFO010001646">
    <property type="protein sequence ID" value="KAF8726731.1"/>
    <property type="molecule type" value="Genomic_DNA"/>
</dbReference>
<evidence type="ECO:0000256" key="1">
    <source>
        <dbReference type="ARBA" id="ARBA00004123"/>
    </source>
</evidence>
<feature type="region of interest" description="Disordered" evidence="7">
    <location>
        <begin position="107"/>
        <end position="163"/>
    </location>
</feature>
<dbReference type="AlphaFoldDB" id="A0A835KEF0"/>
<accession>A0A835KEF0</accession>
<keyword evidence="11" id="KW-1185">Reference proteome</keyword>
<dbReference type="PROSITE" id="PS50090">
    <property type="entry name" value="MYB_LIKE"/>
    <property type="match status" value="2"/>
</dbReference>
<dbReference type="GO" id="GO:0003700">
    <property type="term" value="F:DNA-binding transcription factor activity"/>
    <property type="evidence" value="ECO:0007669"/>
    <property type="project" value="InterPro"/>
</dbReference>
<feature type="domain" description="HTH myb-type" evidence="9">
    <location>
        <begin position="63"/>
        <end position="114"/>
    </location>
</feature>
<dbReference type="InterPro" id="IPR044676">
    <property type="entry name" value="EOBI/EOBII-like_plant"/>
</dbReference>
<dbReference type="OrthoDB" id="2143914at2759"/>
<dbReference type="FunFam" id="1.10.10.60:FF:000011">
    <property type="entry name" value="Myb transcription factor"/>
    <property type="match status" value="1"/>
</dbReference>
<sequence>MNAGEQAAVRKGPWTIEEDNILVSYVATHGEGSWNTLARTAGLSRTGKSCRLRWLNYLRPDLRRGGFRMEEQELIVRLHARWGNKWSRIAKNLPAGRTDNEVKNFWRTKIQKKRSSRDSNKERSAVGSIIADGGTSKVDSKNTPGITEGQGSCNSGQTVGVTSHGNSVLEQKPASLDSHRGSDVHAGGDASGVGAMNCFFTPEFLAAAENFWAIGEFWSMVQSFQGNT</sequence>
<evidence type="ECO:0000256" key="4">
    <source>
        <dbReference type="ARBA" id="ARBA00023125"/>
    </source>
</evidence>
<dbReference type="Gene3D" id="1.10.10.60">
    <property type="entry name" value="Homeodomain-like"/>
    <property type="match status" value="2"/>
</dbReference>
<dbReference type="InterPro" id="IPR009057">
    <property type="entry name" value="Homeodomain-like_sf"/>
</dbReference>
<feature type="domain" description="HTH myb-type" evidence="9">
    <location>
        <begin position="9"/>
        <end position="62"/>
    </location>
</feature>